<reference evidence="2 3" key="1">
    <citation type="submission" date="2016-03" db="EMBL/GenBank/DDBJ databases">
        <authorList>
            <consortium name="Pathogen Informatics"/>
        </authorList>
    </citation>
    <scope>NUCLEOTIDE SEQUENCE [LARGE SCALE GENOMIC DNA]</scope>
    <source>
        <strain evidence="3">e1252</strain>
    </source>
</reference>
<protein>
    <recommendedName>
        <fullName evidence="4">Transporter</fullName>
    </recommendedName>
</protein>
<feature type="transmembrane region" description="Helical" evidence="1">
    <location>
        <begin position="127"/>
        <end position="148"/>
    </location>
</feature>
<organism evidence="2 3">
    <name type="scientific">Enterobacter cloacae</name>
    <dbReference type="NCBI Taxonomy" id="550"/>
    <lineage>
        <taxon>Bacteria</taxon>
        <taxon>Pseudomonadati</taxon>
        <taxon>Pseudomonadota</taxon>
        <taxon>Gammaproteobacteria</taxon>
        <taxon>Enterobacterales</taxon>
        <taxon>Enterobacteriaceae</taxon>
        <taxon>Enterobacter</taxon>
        <taxon>Enterobacter cloacae complex</taxon>
    </lineage>
</organism>
<sequence length="151" mass="17482">MCIARYKLPLFPKDFMKLAEIMNMELSKYFSPKKLGIYSLFLLLSWGLLYTWLVLVHRMDEKVASTLLSSPIIYGCIALSVVFLIIQNKAGALTELLVIAFWLIVIFVYLIITFTVLLNAMPDIEDLIFYYECYLIIFFGGAPLYLILRMI</sequence>
<proteinExistence type="predicted"/>
<feature type="transmembrane region" description="Helical" evidence="1">
    <location>
        <begin position="35"/>
        <end position="55"/>
    </location>
</feature>
<feature type="transmembrane region" description="Helical" evidence="1">
    <location>
        <begin position="98"/>
        <end position="121"/>
    </location>
</feature>
<evidence type="ECO:0000313" key="2">
    <source>
        <dbReference type="EMBL" id="CZV96587.1"/>
    </source>
</evidence>
<gene>
    <name evidence="2" type="ORF">SAMEA2273318_03639</name>
</gene>
<feature type="transmembrane region" description="Helical" evidence="1">
    <location>
        <begin position="67"/>
        <end position="86"/>
    </location>
</feature>
<evidence type="ECO:0000313" key="3">
    <source>
        <dbReference type="Proteomes" id="UP000076008"/>
    </source>
</evidence>
<dbReference type="Proteomes" id="UP000076008">
    <property type="component" value="Unassembled WGS sequence"/>
</dbReference>
<accession>A0A144QI70</accession>
<name>A0A144QI70_ENTCL</name>
<evidence type="ECO:0000256" key="1">
    <source>
        <dbReference type="SAM" id="Phobius"/>
    </source>
</evidence>
<keyword evidence="1" id="KW-0812">Transmembrane</keyword>
<dbReference type="AlphaFoldDB" id="A0A144QI70"/>
<keyword evidence="1" id="KW-0472">Membrane</keyword>
<evidence type="ECO:0008006" key="4">
    <source>
        <dbReference type="Google" id="ProtNLM"/>
    </source>
</evidence>
<keyword evidence="1" id="KW-1133">Transmembrane helix</keyword>
<dbReference type="EMBL" id="FJXR01000024">
    <property type="protein sequence ID" value="CZV96587.1"/>
    <property type="molecule type" value="Genomic_DNA"/>
</dbReference>